<feature type="chain" id="PRO_5040893345" description="Phage protein D" evidence="1">
    <location>
        <begin position="21"/>
        <end position="346"/>
    </location>
</feature>
<keyword evidence="1" id="KW-0732">Signal</keyword>
<evidence type="ECO:0000313" key="3">
    <source>
        <dbReference type="Proteomes" id="UP001151079"/>
    </source>
</evidence>
<organism evidence="2 3">
    <name type="scientific">Flavobacterium shii</name>
    <dbReference type="NCBI Taxonomy" id="2987687"/>
    <lineage>
        <taxon>Bacteria</taxon>
        <taxon>Pseudomonadati</taxon>
        <taxon>Bacteroidota</taxon>
        <taxon>Flavobacteriia</taxon>
        <taxon>Flavobacteriales</taxon>
        <taxon>Flavobacteriaceae</taxon>
        <taxon>Flavobacterium</taxon>
    </lineage>
</organism>
<evidence type="ECO:0000256" key="1">
    <source>
        <dbReference type="SAM" id="SignalP"/>
    </source>
</evidence>
<gene>
    <name evidence="2" type="ORF">OIU83_17805</name>
</gene>
<name>A0A9X2ZDS7_9FLAO</name>
<evidence type="ECO:0000313" key="2">
    <source>
        <dbReference type="EMBL" id="MCV9929521.1"/>
    </source>
</evidence>
<accession>A0A9X2ZDS7</accession>
<dbReference type="EMBL" id="JAOZEW010000020">
    <property type="protein sequence ID" value="MCV9929521.1"/>
    <property type="molecule type" value="Genomic_DNA"/>
</dbReference>
<dbReference type="RefSeq" id="WP_264207607.1">
    <property type="nucleotide sequence ID" value="NZ_JAOZEW010000020.1"/>
</dbReference>
<keyword evidence="3" id="KW-1185">Reference proteome</keyword>
<protein>
    <recommendedName>
        <fullName evidence="4">Phage protein D</fullName>
    </recommendedName>
</protein>
<proteinExistence type="predicted"/>
<reference evidence="2" key="1">
    <citation type="submission" date="2022-10" db="EMBL/GenBank/DDBJ databases">
        <title>Two novel species of Flavobacterium.</title>
        <authorList>
            <person name="Liu Q."/>
            <person name="Xin Y.-H."/>
        </authorList>
    </citation>
    <scope>NUCLEOTIDE SEQUENCE</scope>
    <source>
        <strain evidence="2">LS1R49</strain>
    </source>
</reference>
<feature type="signal peptide" evidence="1">
    <location>
        <begin position="1"/>
        <end position="20"/>
    </location>
</feature>
<dbReference type="AlphaFoldDB" id="A0A9X2ZDS7"/>
<sequence length="346" mass="38924">MKKVIYSCLLLLFTTLTIQATTPLNLNTMLYLNMNSKTTIGNVQLNNMTSFEVTQTVQELSSTAKLIVPKGYGKIGQQPILELLKVGDPVKVELGYDGNYNVEFEGFLSEIEADAPLILHLDDKMWPYKQNNWVKNYPKANLKQVLQELFSGLTIDCPDVNLGKFQIDNASSYKVIQDLQSDHGLYSRINGNILKVGLAYDFADTSQVHIYDIRKEVKTNDLKYKRKEDMQVRFKATANLPNGKKKTVTVGSKHPNASERTLNFAGDFSEKELKQKAEAVLSKAVFDGYTGSITGFGSLLTKAGDCLKIVDEQNPEREGTYMIETVEKNYSDNGFSRKNTLSYKVY</sequence>
<dbReference type="Proteomes" id="UP001151079">
    <property type="component" value="Unassembled WGS sequence"/>
</dbReference>
<evidence type="ECO:0008006" key="4">
    <source>
        <dbReference type="Google" id="ProtNLM"/>
    </source>
</evidence>
<comment type="caution">
    <text evidence="2">The sequence shown here is derived from an EMBL/GenBank/DDBJ whole genome shotgun (WGS) entry which is preliminary data.</text>
</comment>